<sequence>MTAFDAEKSVGFVGGTIRRYRELETDRPIIGFAGGPFTLASYLIEGGASREYAETKRFLYRDPAGFDLLLDRLTDMTVEYLRMQARAGAAALQLFDTWVGTVSDRVFAEHLAGRLKRLFGALQPLKLPTIYFSTGSSHLLEQLAGLGATALGVDWRESLGRVRRRIGADLALQGNLDPGALLGDAGTLRAATRRVLNEIPDGRSHVFNLGHGVLPTTDPARVQELVEFVHHPEPLGSCP</sequence>
<dbReference type="GO" id="GO:0006783">
    <property type="term" value="P:heme biosynthetic process"/>
    <property type="evidence" value="ECO:0007669"/>
    <property type="project" value="TreeGrafter"/>
</dbReference>
<evidence type="ECO:0000313" key="2">
    <source>
        <dbReference type="EMBL" id="EQD50367.1"/>
    </source>
</evidence>
<keyword evidence="2" id="KW-0456">Lyase</keyword>
<dbReference type="SUPFAM" id="SSF51726">
    <property type="entry name" value="UROD/MetE-like"/>
    <property type="match status" value="1"/>
</dbReference>
<dbReference type="InterPro" id="IPR038071">
    <property type="entry name" value="UROD/MetE-like_sf"/>
</dbReference>
<feature type="domain" description="Uroporphyrinogen decarboxylase (URO-D)" evidence="1">
    <location>
        <begin position="30"/>
        <end position="46"/>
    </location>
</feature>
<dbReference type="EC" id="4.1.1.37" evidence="2"/>
<dbReference type="PROSITE" id="PS00907">
    <property type="entry name" value="UROD_2"/>
    <property type="match status" value="1"/>
</dbReference>
<dbReference type="Gene3D" id="3.20.20.210">
    <property type="match status" value="1"/>
</dbReference>
<accession>T1A0G2</accession>
<dbReference type="PANTHER" id="PTHR21091">
    <property type="entry name" value="METHYLTETRAHYDROFOLATE:HOMOCYSTEINE METHYLTRANSFERASE RELATED"/>
    <property type="match status" value="1"/>
</dbReference>
<protein>
    <submittedName>
        <fullName evidence="2">Uroporphyrinogen decarboxylase</fullName>
        <ecNumber evidence="2">4.1.1.37</ecNumber>
    </submittedName>
</protein>
<gene>
    <name evidence="2" type="ORF">B1B_11263</name>
</gene>
<dbReference type="GO" id="GO:0005829">
    <property type="term" value="C:cytosol"/>
    <property type="evidence" value="ECO:0007669"/>
    <property type="project" value="TreeGrafter"/>
</dbReference>
<comment type="caution">
    <text evidence="2">The sequence shown here is derived from an EMBL/GenBank/DDBJ whole genome shotgun (WGS) entry which is preliminary data.</text>
</comment>
<reference evidence="2" key="1">
    <citation type="submission" date="2013-08" db="EMBL/GenBank/DDBJ databases">
        <authorList>
            <person name="Mendez C."/>
            <person name="Richter M."/>
            <person name="Ferrer M."/>
            <person name="Sanchez J."/>
        </authorList>
    </citation>
    <scope>NUCLEOTIDE SEQUENCE</scope>
</reference>
<reference evidence="2" key="2">
    <citation type="journal article" date="2014" name="ISME J.">
        <title>Microbial stratification in low pH oxic and suboxic macroscopic growths along an acid mine drainage.</title>
        <authorList>
            <person name="Mendez-Garcia C."/>
            <person name="Mesa V."/>
            <person name="Sprenger R.R."/>
            <person name="Richter M."/>
            <person name="Diez M.S."/>
            <person name="Solano J."/>
            <person name="Bargiela R."/>
            <person name="Golyshina O.V."/>
            <person name="Manteca A."/>
            <person name="Ramos J.L."/>
            <person name="Gallego J.R."/>
            <person name="Llorente I."/>
            <person name="Martins Dos Santos V.A."/>
            <person name="Jensen O.N."/>
            <person name="Pelaez A.I."/>
            <person name="Sanchez J."/>
            <person name="Ferrer M."/>
        </authorList>
    </citation>
    <scope>NUCLEOTIDE SEQUENCE</scope>
</reference>
<dbReference type="InterPro" id="IPR000257">
    <property type="entry name" value="Uroporphyrinogen_deCOase"/>
</dbReference>
<dbReference type="PANTHER" id="PTHR21091:SF169">
    <property type="entry name" value="UROPORPHYRINOGEN DECARBOXYLASE"/>
    <property type="match status" value="1"/>
</dbReference>
<proteinExistence type="predicted"/>
<dbReference type="Pfam" id="PF01208">
    <property type="entry name" value="URO-D"/>
    <property type="match status" value="1"/>
</dbReference>
<dbReference type="EMBL" id="AUZY01007297">
    <property type="protein sequence ID" value="EQD50367.1"/>
    <property type="molecule type" value="Genomic_DNA"/>
</dbReference>
<dbReference type="AlphaFoldDB" id="T1A0G2"/>
<evidence type="ECO:0000259" key="1">
    <source>
        <dbReference type="PROSITE" id="PS00907"/>
    </source>
</evidence>
<dbReference type="GO" id="GO:0004853">
    <property type="term" value="F:uroporphyrinogen decarboxylase activity"/>
    <property type="evidence" value="ECO:0007669"/>
    <property type="project" value="UniProtKB-EC"/>
</dbReference>
<name>T1A0G2_9ZZZZ</name>
<organism evidence="2">
    <name type="scientific">mine drainage metagenome</name>
    <dbReference type="NCBI Taxonomy" id="410659"/>
    <lineage>
        <taxon>unclassified sequences</taxon>
        <taxon>metagenomes</taxon>
        <taxon>ecological metagenomes</taxon>
    </lineage>
</organism>